<proteinExistence type="predicted"/>
<dbReference type="AlphaFoldDB" id="A0A2H0DVU8"/>
<evidence type="ECO:0008006" key="3">
    <source>
        <dbReference type="Google" id="ProtNLM"/>
    </source>
</evidence>
<gene>
    <name evidence="1" type="ORF">COW83_02695</name>
</gene>
<dbReference type="InterPro" id="IPR009057">
    <property type="entry name" value="Homeodomain-like_sf"/>
</dbReference>
<organism evidence="1 2">
    <name type="scientific">Candidatus Collierbacteria bacterium CG22_combo_CG10-13_8_21_14_all_43_12</name>
    <dbReference type="NCBI Taxonomy" id="1974537"/>
    <lineage>
        <taxon>Bacteria</taxon>
        <taxon>Candidatus Collieribacteriota</taxon>
    </lineage>
</organism>
<reference evidence="1 2" key="1">
    <citation type="submission" date="2017-09" db="EMBL/GenBank/DDBJ databases">
        <title>Depth-based differentiation of microbial function through sediment-hosted aquifers and enrichment of novel symbionts in the deep terrestrial subsurface.</title>
        <authorList>
            <person name="Probst A.J."/>
            <person name="Ladd B."/>
            <person name="Jarett J.K."/>
            <person name="Geller-Mcgrath D.E."/>
            <person name="Sieber C.M."/>
            <person name="Emerson J.B."/>
            <person name="Anantharaman K."/>
            <person name="Thomas B.C."/>
            <person name="Malmstrom R."/>
            <person name="Stieglmeier M."/>
            <person name="Klingl A."/>
            <person name="Woyke T."/>
            <person name="Ryan C.M."/>
            <person name="Banfield J.F."/>
        </authorList>
    </citation>
    <scope>NUCLEOTIDE SEQUENCE [LARGE SCALE GENOMIC DNA]</scope>
    <source>
        <strain evidence="1">CG22_combo_CG10-13_8_21_14_all_43_12</strain>
    </source>
</reference>
<dbReference type="SUPFAM" id="SSF46689">
    <property type="entry name" value="Homeodomain-like"/>
    <property type="match status" value="1"/>
</dbReference>
<comment type="caution">
    <text evidence="1">The sequence shown here is derived from an EMBL/GenBank/DDBJ whole genome shotgun (WGS) entry which is preliminary data.</text>
</comment>
<dbReference type="Pfam" id="PF13565">
    <property type="entry name" value="HTH_32"/>
    <property type="match status" value="1"/>
</dbReference>
<accession>A0A2H0DVU8</accession>
<dbReference type="Proteomes" id="UP000231136">
    <property type="component" value="Unassembled WGS sequence"/>
</dbReference>
<name>A0A2H0DVU8_9BACT</name>
<protein>
    <recommendedName>
        <fullName evidence="3">IS630 family transposase</fullName>
    </recommendedName>
</protein>
<evidence type="ECO:0000313" key="2">
    <source>
        <dbReference type="Proteomes" id="UP000231136"/>
    </source>
</evidence>
<dbReference type="EMBL" id="PCTR01000088">
    <property type="protein sequence ID" value="PIP85730.1"/>
    <property type="molecule type" value="Genomic_DNA"/>
</dbReference>
<evidence type="ECO:0000313" key="1">
    <source>
        <dbReference type="EMBL" id="PIP85730.1"/>
    </source>
</evidence>
<sequence length="160" mass="18422">MTTYIQVIALSSQQRKQLEGMLKKGRWTPRQMMRARILLVADDKKQTSNTTIAGTLSCGRETVRQVRHRFLTEGLEQALFDRPRPGQPKKLTNTEEAFVIATACSKPPKGSDHWTLNLLAKKVKTVKRKTVSVKPIRRILLQNKLKPWLKKNVVYSHRYA</sequence>